<dbReference type="PDB" id="3UGV">
    <property type="method" value="X-ray"/>
    <property type="resolution" value="2.30 A"/>
    <property type="chains" value="A/B/C/D/E/F/G/H=1-367"/>
</dbReference>
<accession>A0ACD6B9K3</accession>
<protein>
    <submittedName>
        <fullName evidence="1">Probable mandelate racemase</fullName>
    </submittedName>
</protein>
<evidence type="ECO:0007829" key="2">
    <source>
        <dbReference type="PDB" id="3UGV"/>
    </source>
</evidence>
<comment type="caution">
    <text evidence="1">The sequence shown here is derived from an EMBL/GenBank/DDBJ whole genome shotgun (WGS) entry which is preliminary data.</text>
</comment>
<keyword evidence="2" id="KW-0479">Metal-binding</keyword>
<reference evidence="2" key="2">
    <citation type="submission" date="2011-11" db="PDB data bank">
        <title>Crystal structure of an enolase from alpha pretobacterium bal199 (EFI TARGET EFI-501650) with bound MG.</title>
        <authorList>
            <consortium name="Enzyme Function Initiative (EFI)"/>
            <person name="Vetting M.W."/>
            <person name="Toro R."/>
            <person name="Bhosle R."/>
            <person name="Wasserman S.R."/>
            <person name="Morisco L.L."/>
            <person name="Hillerich B."/>
            <person name="Washington E."/>
            <person name="Scott Glenn A."/>
            <person name="Chowdhury S."/>
            <person name="Evans B."/>
            <person name="Hammonds J."/>
            <person name="Zencheck W.D."/>
            <person name="Imker H.J."/>
            <person name="Gerlt J.A."/>
            <person name="Almo S.C."/>
        </authorList>
    </citation>
    <scope>X-RAY CRYSTALLOGRAPHY (2.30 ANGSTROMS) OF 1-367 IN COMPLEX WITH MG(2+)</scope>
</reference>
<name>A0ACD6B9K3_9PROT</name>
<feature type="binding site" evidence="2">
    <location>
        <position position="243"/>
    </location>
    <ligand>
        <name>Mg(2+)</name>
        <dbReference type="ChEBI" id="CHEBI:18420"/>
        <label>2</label>
    </ligand>
</feature>
<sequence>MAQTLTFRKLTARPVLLKLQRPVTARIATIPDWPLILIDIETEEGVPGRAYLEPYVPKAMKYLVPALHDMSDMLAGQPLAPAEIYDKTRKSLHFVGYAGLSMIAASGVDMAVWDALARAANMPLCTLLGGTPGSVKAYNSNGLWLKSPAEVAAEAVELKAEGQGTGFKGLKLRMGRDDPAVDIETAEAVWDAVGRDTALMVDFNQGLDMAEAMHRTRQIDDLGLEWIEEPVVYDNFDGYAQLRHDLKTPLMIGENFYGPREMHQALQAGACDLVMPDFMRIGGVSGWMRAAGVAGAWGIPMSTHLYPEVGAHVMRVTETAHWLEWQSWADPILQEPYALSDGDLIVPDKPGLGLDWDEDVVAANLVE</sequence>
<feature type="binding site" evidence="2">
    <location>
        <position position="228"/>
    </location>
    <ligand>
        <name>Mg(2+)</name>
        <dbReference type="ChEBI" id="CHEBI:18420"/>
        <label>1</label>
    </ligand>
</feature>
<dbReference type="EMBL" id="ABHC01000019">
    <property type="protein sequence ID" value="EDP62619.1"/>
    <property type="molecule type" value="Genomic_DNA"/>
</dbReference>
<reference evidence="1" key="1">
    <citation type="submission" date="2007-10" db="EMBL/GenBank/DDBJ databases">
        <authorList>
            <person name="Hagstrom A."/>
            <person name="Ferriera S."/>
            <person name="Johnson J."/>
            <person name="Kravitz S."/>
            <person name="Beeson K."/>
            <person name="Sutton G."/>
            <person name="Rogers Y.-H."/>
            <person name="Friedman R."/>
            <person name="Frazier M."/>
            <person name="Venter J.C."/>
        </authorList>
    </citation>
    <scope>NUCLEOTIDE SEQUENCE</scope>
    <source>
        <strain evidence="1">BAL199</strain>
    </source>
</reference>
<evidence type="ECO:0000313" key="1">
    <source>
        <dbReference type="EMBL" id="EDP62619.1"/>
    </source>
</evidence>
<keyword evidence="2" id="KW-0002">3D-structure</keyword>
<organism evidence="1">
    <name type="scientific">alpha proteobacterium BAL199</name>
    <dbReference type="NCBI Taxonomy" id="331869"/>
    <lineage>
        <taxon>Bacteria</taxon>
        <taxon>Pseudomonadati</taxon>
        <taxon>Pseudomonadota</taxon>
        <taxon>Alphaproteobacteria</taxon>
    </lineage>
</organism>
<feature type="binding site" evidence="2">
    <location>
        <position position="272"/>
    </location>
    <ligand>
        <name>Mg(2+)</name>
        <dbReference type="ChEBI" id="CHEBI:18420"/>
        <label>2</label>
    </ligand>
</feature>
<feature type="binding site" evidence="2">
    <location>
        <position position="254"/>
    </location>
    <ligand>
        <name>Mg(2+)</name>
        <dbReference type="ChEBI" id="CHEBI:18420"/>
        <label>1</label>
    </ligand>
</feature>
<feature type="binding site" evidence="2">
    <location>
        <position position="246"/>
    </location>
    <ligand>
        <name>Mg(2+)</name>
        <dbReference type="ChEBI" id="CHEBI:18420"/>
        <label>2</label>
    </ligand>
</feature>
<proteinExistence type="evidence at protein level"/>
<feature type="binding site" evidence="2">
    <location>
        <position position="202"/>
    </location>
    <ligand>
        <name>Mg(2+)</name>
        <dbReference type="ChEBI" id="CHEBI:18420"/>
        <label>1</label>
    </ligand>
</feature>
<gene>
    <name evidence="1" type="ORF">BAL199_22462</name>
</gene>
<accession>A8TYI5</accession>